<sequence length="227" mass="25360">MGTWFIEFSYENFYNGRKGYMKNHTFFLLTALLTFSIMIIQVPEYAQGASPDAIENLISTSHTEDVPSQTTTIEMQWTVPTGYTGYYYTLFADASEYTQFTFDTDTSSNDGVNDVEDGADTYVHTGNDTSYYFFVAPVWMNEDFDEEYGPTASFGPIIIDTTPPTGSVTITPNPTTSANVTLELTTDDAVKMHVSNLAAGDGPEMDFETSIPWELDEGEGEKQFMFN</sequence>
<accession>A0A1V1P8N3</accession>
<evidence type="ECO:0000313" key="2">
    <source>
        <dbReference type="Proteomes" id="UP000189670"/>
    </source>
</evidence>
<organism evidence="1 2">
    <name type="scientific">Candidatus Magnetoglobus multicellularis str. Araruama</name>
    <dbReference type="NCBI Taxonomy" id="890399"/>
    <lineage>
        <taxon>Bacteria</taxon>
        <taxon>Pseudomonadati</taxon>
        <taxon>Thermodesulfobacteriota</taxon>
        <taxon>Desulfobacteria</taxon>
        <taxon>Desulfobacterales</taxon>
        <taxon>Desulfobacteraceae</taxon>
        <taxon>Candidatus Magnetoglobus</taxon>
    </lineage>
</organism>
<dbReference type="AlphaFoldDB" id="A0A1V1P8N3"/>
<protein>
    <recommendedName>
        <fullName evidence="3">Fibronectin type-III domain-containing protein</fullName>
    </recommendedName>
</protein>
<comment type="caution">
    <text evidence="1">The sequence shown here is derived from an EMBL/GenBank/DDBJ whole genome shotgun (WGS) entry which is preliminary data.</text>
</comment>
<name>A0A1V1P8N3_9BACT</name>
<proteinExistence type="predicted"/>
<gene>
    <name evidence="1" type="ORF">OMM_02710</name>
</gene>
<evidence type="ECO:0008006" key="3">
    <source>
        <dbReference type="Google" id="ProtNLM"/>
    </source>
</evidence>
<dbReference type="Proteomes" id="UP000189670">
    <property type="component" value="Unassembled WGS sequence"/>
</dbReference>
<dbReference type="EMBL" id="ATBP01000314">
    <property type="protein sequence ID" value="ETR71144.1"/>
    <property type="molecule type" value="Genomic_DNA"/>
</dbReference>
<evidence type="ECO:0000313" key="1">
    <source>
        <dbReference type="EMBL" id="ETR71144.1"/>
    </source>
</evidence>
<reference evidence="2" key="1">
    <citation type="submission" date="2012-11" db="EMBL/GenBank/DDBJ databases">
        <authorList>
            <person name="Lucero-Rivera Y.E."/>
            <person name="Tovar-Ramirez D."/>
        </authorList>
    </citation>
    <scope>NUCLEOTIDE SEQUENCE [LARGE SCALE GENOMIC DNA]</scope>
    <source>
        <strain evidence="2">Araruama</strain>
    </source>
</reference>